<dbReference type="CDD" id="cd06222">
    <property type="entry name" value="RNase_H_like"/>
    <property type="match status" value="1"/>
</dbReference>
<dbReference type="PANTHER" id="PTHR47074">
    <property type="entry name" value="BNAC02G40300D PROTEIN"/>
    <property type="match status" value="1"/>
</dbReference>
<dbReference type="AlphaFoldDB" id="A0A8S9Q6R6"/>
<dbReference type="Proteomes" id="UP000712600">
    <property type="component" value="Unassembled WGS sequence"/>
</dbReference>
<dbReference type="InterPro" id="IPR044730">
    <property type="entry name" value="RNase_H-like_dom_plant"/>
</dbReference>
<proteinExistence type="predicted"/>
<protein>
    <recommendedName>
        <fullName evidence="1">RNase H type-1 domain-containing protein</fullName>
    </recommendedName>
</protein>
<evidence type="ECO:0000259" key="1">
    <source>
        <dbReference type="Pfam" id="PF13456"/>
    </source>
</evidence>
<feature type="domain" description="RNase H type-1" evidence="1">
    <location>
        <begin position="7"/>
        <end position="124"/>
    </location>
</feature>
<dbReference type="GO" id="GO:0004523">
    <property type="term" value="F:RNA-DNA hybrid ribonuclease activity"/>
    <property type="evidence" value="ECO:0007669"/>
    <property type="project" value="InterPro"/>
</dbReference>
<organism evidence="2 3">
    <name type="scientific">Brassica cretica</name>
    <name type="common">Mustard</name>
    <dbReference type="NCBI Taxonomy" id="69181"/>
    <lineage>
        <taxon>Eukaryota</taxon>
        <taxon>Viridiplantae</taxon>
        <taxon>Streptophyta</taxon>
        <taxon>Embryophyta</taxon>
        <taxon>Tracheophyta</taxon>
        <taxon>Spermatophyta</taxon>
        <taxon>Magnoliopsida</taxon>
        <taxon>eudicotyledons</taxon>
        <taxon>Gunneridae</taxon>
        <taxon>Pentapetalae</taxon>
        <taxon>rosids</taxon>
        <taxon>malvids</taxon>
        <taxon>Brassicales</taxon>
        <taxon>Brassicaceae</taxon>
        <taxon>Brassiceae</taxon>
        <taxon>Brassica</taxon>
    </lineage>
</organism>
<dbReference type="InterPro" id="IPR012337">
    <property type="entry name" value="RNaseH-like_sf"/>
</dbReference>
<gene>
    <name evidence="2" type="ORF">F2Q69_00051875</name>
</gene>
<dbReference type="InterPro" id="IPR052929">
    <property type="entry name" value="RNase_H-like_EbsB-rel"/>
</dbReference>
<dbReference type="GO" id="GO:0003676">
    <property type="term" value="F:nucleic acid binding"/>
    <property type="evidence" value="ECO:0007669"/>
    <property type="project" value="InterPro"/>
</dbReference>
<dbReference type="InterPro" id="IPR002156">
    <property type="entry name" value="RNaseH_domain"/>
</dbReference>
<dbReference type="InterPro" id="IPR036397">
    <property type="entry name" value="RNaseH_sf"/>
</dbReference>
<evidence type="ECO:0000313" key="3">
    <source>
        <dbReference type="Proteomes" id="UP000712600"/>
    </source>
</evidence>
<dbReference type="Gene3D" id="3.30.420.10">
    <property type="entry name" value="Ribonuclease H-like superfamily/Ribonuclease H"/>
    <property type="match status" value="1"/>
</dbReference>
<dbReference type="EMBL" id="QGKX02001347">
    <property type="protein sequence ID" value="KAF3526316.1"/>
    <property type="molecule type" value="Genomic_DNA"/>
</dbReference>
<dbReference type="Pfam" id="PF13456">
    <property type="entry name" value="RVT_3"/>
    <property type="match status" value="1"/>
</dbReference>
<dbReference type="PANTHER" id="PTHR47074:SF11">
    <property type="entry name" value="REVERSE TRANSCRIPTASE-LIKE PROTEIN"/>
    <property type="match status" value="1"/>
</dbReference>
<dbReference type="SUPFAM" id="SSF53098">
    <property type="entry name" value="Ribonuclease H-like"/>
    <property type="match status" value="1"/>
</dbReference>
<name>A0A8S9Q6R6_BRACR</name>
<evidence type="ECO:0000313" key="2">
    <source>
        <dbReference type="EMBL" id="KAF3526316.1"/>
    </source>
</evidence>
<comment type="caution">
    <text evidence="2">The sequence shown here is derived from an EMBL/GenBank/DDBJ whole genome shotgun (WGS) entry which is preliminary data.</text>
</comment>
<accession>A0A8S9Q6R6</accession>
<sequence>MDTIARSDAAWSTTTKNAGLGWLVINREQRTLQKRGVSVISSVLVEEGLALKEAVATCRHQDIKEVQFESDSTQLIKSINKKSPTLEMYGIVEDIHILASAFDRVAFEWIPRKRNSEADMLAKNVLLLYKQEVVVADLMPPAN</sequence>
<reference evidence="2" key="1">
    <citation type="submission" date="2019-12" db="EMBL/GenBank/DDBJ databases">
        <title>Genome sequencing and annotation of Brassica cretica.</title>
        <authorList>
            <person name="Studholme D.J."/>
            <person name="Sarris P."/>
        </authorList>
    </citation>
    <scope>NUCLEOTIDE SEQUENCE</scope>
    <source>
        <strain evidence="2">PFS-109/04</strain>
        <tissue evidence="2">Leaf</tissue>
    </source>
</reference>